<feature type="region of interest" description="Disordered" evidence="1">
    <location>
        <begin position="359"/>
        <end position="384"/>
    </location>
</feature>
<dbReference type="Proteomes" id="UP000000305">
    <property type="component" value="Unassembled WGS sequence"/>
</dbReference>
<gene>
    <name evidence="2" type="ORF">DAPPUDRAFT_333628</name>
</gene>
<dbReference type="GO" id="GO:0003676">
    <property type="term" value="F:nucleic acid binding"/>
    <property type="evidence" value="ECO:0007669"/>
    <property type="project" value="InterPro"/>
</dbReference>
<dbReference type="PANTHER" id="PTHR33053:SF9">
    <property type="entry name" value="AGAP000105-PA"/>
    <property type="match status" value="1"/>
</dbReference>
<dbReference type="eggNOG" id="KOG3544">
    <property type="taxonomic scope" value="Eukaryota"/>
</dbReference>
<dbReference type="EMBL" id="GL732770">
    <property type="protein sequence ID" value="EFX64998.1"/>
    <property type="molecule type" value="Genomic_DNA"/>
</dbReference>
<protein>
    <recommendedName>
        <fullName evidence="4">CCHC-type domain-containing protein</fullName>
    </recommendedName>
</protein>
<sequence length="384" mass="44445">MTTGMLNLAAVNYRKDIPEFSGDLDDNTTFESWLKKANRVGVEAGWTEDQKLKFFQSKLRRAAAAFNNSLGVNIKANLAAWTTAMEAGFDDATIQDMRRAQLSKIEQKFNERIREYRHRIDELYKSAYGRAAAESQDAEVIQLRNAVKKEALLKGMRLTIRTSLWNSLKATDTYEEVVEKAQVCEQVVDLRRLTEESEAHKKAEQQENEKNKNPELQQIMQAIANIQLSADSAGVAAGTVAHISEQKQEGEKQVRFSGRSRSYSPRYRERQNPEDVDGRTRHYPLGQRSQSDYDWRQNRQQRAQETQPQRSNPLNRAPDNWDNQRNGGFPGGLEDRTCFFCKNKGHIKRACRKYQRWHEENVRGTQAPRDPTRRPFNNYKNVRK</sequence>
<dbReference type="SUPFAM" id="SSF57756">
    <property type="entry name" value="Retrovirus zinc finger-like domains"/>
    <property type="match status" value="1"/>
</dbReference>
<evidence type="ECO:0000256" key="1">
    <source>
        <dbReference type="SAM" id="MobiDB-lite"/>
    </source>
</evidence>
<dbReference type="PANTHER" id="PTHR33053">
    <property type="entry name" value="PROTEIN, PUTATIVE-RELATED"/>
    <property type="match status" value="1"/>
</dbReference>
<evidence type="ECO:0008006" key="4">
    <source>
        <dbReference type="Google" id="ProtNLM"/>
    </source>
</evidence>
<dbReference type="GO" id="GO:0008270">
    <property type="term" value="F:zinc ion binding"/>
    <property type="evidence" value="ECO:0007669"/>
    <property type="project" value="InterPro"/>
</dbReference>
<dbReference type="PhylomeDB" id="E9HTD7"/>
<organism evidence="2 3">
    <name type="scientific">Daphnia pulex</name>
    <name type="common">Water flea</name>
    <dbReference type="NCBI Taxonomy" id="6669"/>
    <lineage>
        <taxon>Eukaryota</taxon>
        <taxon>Metazoa</taxon>
        <taxon>Ecdysozoa</taxon>
        <taxon>Arthropoda</taxon>
        <taxon>Crustacea</taxon>
        <taxon>Branchiopoda</taxon>
        <taxon>Diplostraca</taxon>
        <taxon>Cladocera</taxon>
        <taxon>Anomopoda</taxon>
        <taxon>Daphniidae</taxon>
        <taxon>Daphnia</taxon>
    </lineage>
</organism>
<feature type="compositionally biased region" description="Basic and acidic residues" evidence="1">
    <location>
        <begin position="266"/>
        <end position="280"/>
    </location>
</feature>
<keyword evidence="3" id="KW-1185">Reference proteome</keyword>
<reference evidence="2 3" key="1">
    <citation type="journal article" date="2011" name="Science">
        <title>The ecoresponsive genome of Daphnia pulex.</title>
        <authorList>
            <person name="Colbourne J.K."/>
            <person name="Pfrender M.E."/>
            <person name="Gilbert D."/>
            <person name="Thomas W.K."/>
            <person name="Tucker A."/>
            <person name="Oakley T.H."/>
            <person name="Tokishita S."/>
            <person name="Aerts A."/>
            <person name="Arnold G.J."/>
            <person name="Basu M.K."/>
            <person name="Bauer D.J."/>
            <person name="Caceres C.E."/>
            <person name="Carmel L."/>
            <person name="Casola C."/>
            <person name="Choi J.H."/>
            <person name="Detter J.C."/>
            <person name="Dong Q."/>
            <person name="Dusheyko S."/>
            <person name="Eads B.D."/>
            <person name="Frohlich T."/>
            <person name="Geiler-Samerotte K.A."/>
            <person name="Gerlach D."/>
            <person name="Hatcher P."/>
            <person name="Jogdeo S."/>
            <person name="Krijgsveld J."/>
            <person name="Kriventseva E.V."/>
            <person name="Kultz D."/>
            <person name="Laforsch C."/>
            <person name="Lindquist E."/>
            <person name="Lopez J."/>
            <person name="Manak J.R."/>
            <person name="Muller J."/>
            <person name="Pangilinan J."/>
            <person name="Patwardhan R.P."/>
            <person name="Pitluck S."/>
            <person name="Pritham E.J."/>
            <person name="Rechtsteiner A."/>
            <person name="Rho M."/>
            <person name="Rogozin I.B."/>
            <person name="Sakarya O."/>
            <person name="Salamov A."/>
            <person name="Schaack S."/>
            <person name="Shapiro H."/>
            <person name="Shiga Y."/>
            <person name="Skalitzky C."/>
            <person name="Smith Z."/>
            <person name="Souvorov A."/>
            <person name="Sung W."/>
            <person name="Tang Z."/>
            <person name="Tsuchiya D."/>
            <person name="Tu H."/>
            <person name="Vos H."/>
            <person name="Wang M."/>
            <person name="Wolf Y.I."/>
            <person name="Yamagata H."/>
            <person name="Yamada T."/>
            <person name="Ye Y."/>
            <person name="Shaw J.R."/>
            <person name="Andrews J."/>
            <person name="Crease T.J."/>
            <person name="Tang H."/>
            <person name="Lucas S.M."/>
            <person name="Robertson H.M."/>
            <person name="Bork P."/>
            <person name="Koonin E.V."/>
            <person name="Zdobnov E.M."/>
            <person name="Grigoriev I.V."/>
            <person name="Lynch M."/>
            <person name="Boore J.L."/>
        </authorList>
    </citation>
    <scope>NUCLEOTIDE SEQUENCE [LARGE SCALE GENOMIC DNA]</scope>
</reference>
<evidence type="ECO:0000313" key="3">
    <source>
        <dbReference type="Proteomes" id="UP000000305"/>
    </source>
</evidence>
<accession>E9HTD7</accession>
<dbReference type="KEGG" id="dpx:DAPPUDRAFT_333628"/>
<dbReference type="AlphaFoldDB" id="E9HTD7"/>
<dbReference type="HOGENOM" id="CLU_022350_0_0_1"/>
<dbReference type="InterPro" id="IPR036875">
    <property type="entry name" value="Znf_CCHC_sf"/>
</dbReference>
<dbReference type="InParanoid" id="E9HTD7"/>
<feature type="region of interest" description="Disordered" evidence="1">
    <location>
        <begin position="244"/>
        <end position="328"/>
    </location>
</feature>
<evidence type="ECO:0000313" key="2">
    <source>
        <dbReference type="EMBL" id="EFX64998.1"/>
    </source>
</evidence>
<feature type="compositionally biased region" description="Basic and acidic residues" evidence="1">
    <location>
        <begin position="244"/>
        <end position="254"/>
    </location>
</feature>
<feature type="compositionally biased region" description="Polar residues" evidence="1">
    <location>
        <begin position="298"/>
        <end position="314"/>
    </location>
</feature>
<feature type="compositionally biased region" description="Low complexity" evidence="1">
    <location>
        <begin position="255"/>
        <end position="265"/>
    </location>
</feature>
<name>E9HTD7_DAPPU</name>
<proteinExistence type="predicted"/>